<accession>X0ZRM1</accession>
<feature type="non-terminal residue" evidence="1">
    <location>
        <position position="1"/>
    </location>
</feature>
<evidence type="ECO:0000313" key="1">
    <source>
        <dbReference type="EMBL" id="GAG63083.1"/>
    </source>
</evidence>
<dbReference type="EMBL" id="BART01001140">
    <property type="protein sequence ID" value="GAG63083.1"/>
    <property type="molecule type" value="Genomic_DNA"/>
</dbReference>
<name>X0ZRM1_9ZZZZ</name>
<proteinExistence type="predicted"/>
<dbReference type="Gene3D" id="3.90.180.10">
    <property type="entry name" value="Medium-chain alcohol dehydrogenases, catalytic domain"/>
    <property type="match status" value="1"/>
</dbReference>
<protein>
    <recommendedName>
        <fullName evidence="2">Alcohol dehydrogenase-like C-terminal domain-containing protein</fullName>
    </recommendedName>
</protein>
<dbReference type="AlphaFoldDB" id="X0ZRM1"/>
<evidence type="ECO:0008006" key="2">
    <source>
        <dbReference type="Google" id="ProtNLM"/>
    </source>
</evidence>
<sequence length="65" mass="7519">EQITIKGIFHHTPQLFQRALDLIVSGKINTKAFISGRLPLEKLKEAFSLVKQKKGVKYFIDPFYK</sequence>
<organism evidence="1">
    <name type="scientific">marine sediment metagenome</name>
    <dbReference type="NCBI Taxonomy" id="412755"/>
    <lineage>
        <taxon>unclassified sequences</taxon>
        <taxon>metagenomes</taxon>
        <taxon>ecological metagenomes</taxon>
    </lineage>
</organism>
<reference evidence="1" key="1">
    <citation type="journal article" date="2014" name="Front. Microbiol.">
        <title>High frequency of phylogenetically diverse reductive dehalogenase-homologous genes in deep subseafloor sedimentary metagenomes.</title>
        <authorList>
            <person name="Kawai M."/>
            <person name="Futagami T."/>
            <person name="Toyoda A."/>
            <person name="Takaki Y."/>
            <person name="Nishi S."/>
            <person name="Hori S."/>
            <person name="Arai W."/>
            <person name="Tsubouchi T."/>
            <person name="Morono Y."/>
            <person name="Uchiyama I."/>
            <person name="Ito T."/>
            <person name="Fujiyama A."/>
            <person name="Inagaki F."/>
            <person name="Takami H."/>
        </authorList>
    </citation>
    <scope>NUCLEOTIDE SEQUENCE</scope>
    <source>
        <strain evidence="1">Expedition CK06-06</strain>
    </source>
</reference>
<gene>
    <name evidence="1" type="ORF">S01H4_04299</name>
</gene>
<comment type="caution">
    <text evidence="1">The sequence shown here is derived from an EMBL/GenBank/DDBJ whole genome shotgun (WGS) entry which is preliminary data.</text>
</comment>